<feature type="signal peptide" evidence="3">
    <location>
        <begin position="1"/>
        <end position="25"/>
    </location>
</feature>
<proteinExistence type="predicted"/>
<name>U6MCH1_EIMMA</name>
<protein>
    <recommendedName>
        <fullName evidence="6">Transmembrane protein</fullName>
    </recommendedName>
</protein>
<feature type="chain" id="PRO_5004675419" description="Transmembrane protein" evidence="3">
    <location>
        <begin position="26"/>
        <end position="196"/>
    </location>
</feature>
<reference evidence="4" key="1">
    <citation type="submission" date="2013-10" db="EMBL/GenBank/DDBJ databases">
        <title>Genomic analysis of the causative agents of coccidiosis in chickens.</title>
        <authorList>
            <person name="Reid A.J."/>
            <person name="Blake D."/>
            <person name="Billington K."/>
            <person name="Browne H."/>
            <person name="Dunn M."/>
            <person name="Hung S."/>
            <person name="Kawahara F."/>
            <person name="Miranda-Saavedra D."/>
            <person name="Mourier T."/>
            <person name="Nagra H."/>
            <person name="Otto T.D."/>
            <person name="Rawlings N."/>
            <person name="Sanchez A."/>
            <person name="Sanders M."/>
            <person name="Subramaniam C."/>
            <person name="Tay Y."/>
            <person name="Dear P."/>
            <person name="Doerig C."/>
            <person name="Gruber A."/>
            <person name="Parkinson J."/>
            <person name="Shirley M."/>
            <person name="Wan K.L."/>
            <person name="Berriman M."/>
            <person name="Tomley F."/>
            <person name="Pain A."/>
        </authorList>
    </citation>
    <scope>NUCLEOTIDE SEQUENCE [LARGE SCALE GENOMIC DNA]</scope>
    <source>
        <strain evidence="4">Weybridge</strain>
    </source>
</reference>
<dbReference type="EMBL" id="HG720339">
    <property type="protein sequence ID" value="CDJ59365.1"/>
    <property type="molecule type" value="Genomic_DNA"/>
</dbReference>
<keyword evidence="5" id="KW-1185">Reference proteome</keyword>
<dbReference type="Proteomes" id="UP000030763">
    <property type="component" value="Unassembled WGS sequence"/>
</dbReference>
<feature type="transmembrane region" description="Helical" evidence="2">
    <location>
        <begin position="89"/>
        <end position="109"/>
    </location>
</feature>
<sequence length="196" mass="20430">MKLVGLRAVGLLGCVALLSSAAVSGEETDPVVLETAEAVAGTEAITGGENVAPEGEEAPVMEPGLVGEQNAEIEANTKSSAGKSGAKKALILSVFLTLMAAAGAVDYFVTGVTPLKKMIEGMLGSEAAEDLSEAGQTKEEETEEKAEQAGEEEQVGVSGHEMSSFSRRSLVVRLGQYWVSRVVMMLAKRICVMHAM</sequence>
<organism evidence="4 5">
    <name type="scientific">Eimeria maxima</name>
    <name type="common">Coccidian parasite</name>
    <dbReference type="NCBI Taxonomy" id="5804"/>
    <lineage>
        <taxon>Eukaryota</taxon>
        <taxon>Sar</taxon>
        <taxon>Alveolata</taxon>
        <taxon>Apicomplexa</taxon>
        <taxon>Conoidasida</taxon>
        <taxon>Coccidia</taxon>
        <taxon>Eucoccidiorida</taxon>
        <taxon>Eimeriorina</taxon>
        <taxon>Eimeriidae</taxon>
        <taxon>Eimeria</taxon>
    </lineage>
</organism>
<reference evidence="4" key="2">
    <citation type="submission" date="2013-10" db="EMBL/GenBank/DDBJ databases">
        <authorList>
            <person name="Aslett M."/>
        </authorList>
    </citation>
    <scope>NUCLEOTIDE SEQUENCE [LARGE SCALE GENOMIC DNA]</scope>
    <source>
        <strain evidence="4">Weybridge</strain>
    </source>
</reference>
<evidence type="ECO:0000313" key="5">
    <source>
        <dbReference type="Proteomes" id="UP000030763"/>
    </source>
</evidence>
<dbReference type="RefSeq" id="XP_013336013.1">
    <property type="nucleotide sequence ID" value="XM_013480559.1"/>
</dbReference>
<evidence type="ECO:0000256" key="1">
    <source>
        <dbReference type="SAM" id="MobiDB-lite"/>
    </source>
</evidence>
<feature type="region of interest" description="Disordered" evidence="1">
    <location>
        <begin position="128"/>
        <end position="159"/>
    </location>
</feature>
<evidence type="ECO:0000256" key="2">
    <source>
        <dbReference type="SAM" id="Phobius"/>
    </source>
</evidence>
<keyword evidence="2" id="KW-0472">Membrane</keyword>
<keyword evidence="3" id="KW-0732">Signal</keyword>
<gene>
    <name evidence="4" type="ORF">EMWEY_00057110</name>
</gene>
<evidence type="ECO:0000313" key="4">
    <source>
        <dbReference type="EMBL" id="CDJ59365.1"/>
    </source>
</evidence>
<feature type="compositionally biased region" description="Acidic residues" evidence="1">
    <location>
        <begin position="140"/>
        <end position="154"/>
    </location>
</feature>
<accession>U6MCH1</accession>
<evidence type="ECO:0008006" key="6">
    <source>
        <dbReference type="Google" id="ProtNLM"/>
    </source>
</evidence>
<dbReference type="AlphaFoldDB" id="U6MCH1"/>
<dbReference type="VEuPathDB" id="ToxoDB:EMWEY_00057110"/>
<keyword evidence="2" id="KW-1133">Transmembrane helix</keyword>
<evidence type="ECO:0000256" key="3">
    <source>
        <dbReference type="SAM" id="SignalP"/>
    </source>
</evidence>
<keyword evidence="2" id="KW-0812">Transmembrane</keyword>
<dbReference type="GeneID" id="25339697"/>